<feature type="region of interest" description="Disordered" evidence="1">
    <location>
        <begin position="194"/>
        <end position="226"/>
    </location>
</feature>
<dbReference type="InterPro" id="IPR039119">
    <property type="entry name" value="ABT1/Esf2"/>
</dbReference>
<dbReference type="PANTHER" id="PTHR12311:SF7">
    <property type="entry name" value="ACTIVATOR OF BASAL TRANSCRIPTION 1"/>
    <property type="match status" value="1"/>
</dbReference>
<dbReference type="AlphaFoldDB" id="A0A8H8DJ73"/>
<feature type="region of interest" description="Disordered" evidence="1">
    <location>
        <begin position="27"/>
        <end position="180"/>
    </location>
</feature>
<dbReference type="PANTHER" id="PTHR12311">
    <property type="entry name" value="ACTIVATOR OF BASAL TRANSCRIPTION 1"/>
    <property type="match status" value="1"/>
</dbReference>
<name>A0A8H8DJ73_9FUNG</name>
<dbReference type="GO" id="GO:0000480">
    <property type="term" value="P:endonucleolytic cleavage in 5'-ETS of tricistronic rRNA transcript (SSU-rRNA, 5.8S rRNA, LSU-rRNA)"/>
    <property type="evidence" value="ECO:0007669"/>
    <property type="project" value="TreeGrafter"/>
</dbReference>
<evidence type="ECO:0000313" key="2">
    <source>
        <dbReference type="EMBL" id="KAG5460599.1"/>
    </source>
</evidence>
<dbReference type="EMBL" id="JAEFCI010004978">
    <property type="protein sequence ID" value="KAG5460599.1"/>
    <property type="molecule type" value="Genomic_DNA"/>
</dbReference>
<accession>A0A8H8DJ73</accession>
<evidence type="ECO:0000256" key="1">
    <source>
        <dbReference type="SAM" id="MobiDB-lite"/>
    </source>
</evidence>
<gene>
    <name evidence="2" type="ORF">BJ554DRAFT_7336</name>
</gene>
<comment type="caution">
    <text evidence="2">The sequence shown here is derived from an EMBL/GenBank/DDBJ whole genome shotgun (WGS) entry which is preliminary data.</text>
</comment>
<organism evidence="2 3">
    <name type="scientific">Olpidium bornovanus</name>
    <dbReference type="NCBI Taxonomy" id="278681"/>
    <lineage>
        <taxon>Eukaryota</taxon>
        <taxon>Fungi</taxon>
        <taxon>Fungi incertae sedis</taxon>
        <taxon>Olpidiomycota</taxon>
        <taxon>Olpidiomycotina</taxon>
        <taxon>Olpidiomycetes</taxon>
        <taxon>Olpidiales</taxon>
        <taxon>Olpidiaceae</taxon>
        <taxon>Olpidium</taxon>
    </lineage>
</organism>
<dbReference type="GO" id="GO:0000472">
    <property type="term" value="P:endonucleolytic cleavage to generate mature 5'-end of SSU-rRNA from (SSU-rRNA, 5.8S rRNA, LSU-rRNA)"/>
    <property type="evidence" value="ECO:0007669"/>
    <property type="project" value="TreeGrafter"/>
</dbReference>
<proteinExistence type="predicted"/>
<evidence type="ECO:0000313" key="3">
    <source>
        <dbReference type="Proteomes" id="UP000673691"/>
    </source>
</evidence>
<dbReference type="GO" id="GO:0034462">
    <property type="term" value="P:small-subunit processome assembly"/>
    <property type="evidence" value="ECO:0007669"/>
    <property type="project" value="TreeGrafter"/>
</dbReference>
<dbReference type="GO" id="GO:0005730">
    <property type="term" value="C:nucleolus"/>
    <property type="evidence" value="ECO:0007669"/>
    <property type="project" value="TreeGrafter"/>
</dbReference>
<evidence type="ECO:0008006" key="4">
    <source>
        <dbReference type="Google" id="ProtNLM"/>
    </source>
</evidence>
<dbReference type="GO" id="GO:0000447">
    <property type="term" value="P:endonucleolytic cleavage in ITS1 to separate SSU-rRNA from 5.8S rRNA and LSU-rRNA from tricistronic rRNA transcript (SSU-rRNA, 5.8S rRNA, LSU-rRNA)"/>
    <property type="evidence" value="ECO:0007669"/>
    <property type="project" value="TreeGrafter"/>
</dbReference>
<dbReference type="Proteomes" id="UP000673691">
    <property type="component" value="Unassembled WGS sequence"/>
</dbReference>
<dbReference type="OrthoDB" id="287393at2759"/>
<reference evidence="2 3" key="1">
    <citation type="journal article" name="Sci. Rep.">
        <title>Genome-scale phylogenetic analyses confirm Olpidium as the closest living zoosporic fungus to the non-flagellated, terrestrial fungi.</title>
        <authorList>
            <person name="Chang Y."/>
            <person name="Rochon D."/>
            <person name="Sekimoto S."/>
            <person name="Wang Y."/>
            <person name="Chovatia M."/>
            <person name="Sandor L."/>
            <person name="Salamov A."/>
            <person name="Grigoriev I.V."/>
            <person name="Stajich J.E."/>
            <person name="Spatafora J.W."/>
        </authorList>
    </citation>
    <scope>NUCLEOTIDE SEQUENCE [LARGE SCALE GENOMIC DNA]</scope>
    <source>
        <strain evidence="2">S191</strain>
    </source>
</reference>
<keyword evidence="3" id="KW-1185">Reference proteome</keyword>
<sequence>MPIYRSANGARASGACAGGGVVARPSAAAGGSLKKGKKLHGAPARRNAAEVPASEGQEAPPVSGSESPCAAAGGGADCVASGSGRRRRNVAPGSGSGCVLLPEAGESERGTGDFAPSTADEFTAVSPTDSLVEGEEGSGTQADGNSDDDSAGADASSRDDGNMEAAGDVGEPSHVPAVPDPLFLLSTAVAPPLTESAEPEAVPESGAAPLGSVRREEVKAKAKRRNPVVKPVTAEKLEAFKQAQDRTGVVFLSRLPPFMKPQKVRHMLEKFGEIGRLYLAAEGAVGLASGHDPI</sequence>
<protein>
    <recommendedName>
        <fullName evidence="4">RRM domain-containing protein</fullName>
    </recommendedName>
</protein>
<dbReference type="GO" id="GO:0003723">
    <property type="term" value="F:RNA binding"/>
    <property type="evidence" value="ECO:0007669"/>
    <property type="project" value="TreeGrafter"/>
</dbReference>